<protein>
    <recommendedName>
        <fullName evidence="14">Carboxypeptidase</fullName>
        <ecNumber evidence="14">3.4.16.-</ecNumber>
    </recommendedName>
</protein>
<feature type="signal peptide" evidence="14">
    <location>
        <begin position="1"/>
        <end position="18"/>
    </location>
</feature>
<dbReference type="EMBL" id="CP014587">
    <property type="protein sequence ID" value="ANZ77378.1"/>
    <property type="molecule type" value="Genomic_DNA"/>
</dbReference>
<keyword evidence="5 14" id="KW-0645">Protease</keyword>
<dbReference type="PRINTS" id="PR00724">
    <property type="entry name" value="CRBOXYPTASEC"/>
</dbReference>
<evidence type="ECO:0000256" key="7">
    <source>
        <dbReference type="ARBA" id="ARBA00022703"/>
    </source>
</evidence>
<dbReference type="Proteomes" id="UP000094565">
    <property type="component" value="Chromosome 4"/>
</dbReference>
<sequence length="625" mass="70556">MIVSKLLCLLIPLVAVLASPIDLGSQKDYLVLDLPGLDHLSETQRPIMHAGLLPLNLSFVPDDDTEYFFWRFSKREVDRADIVFWLNGGPGCSSMDGALMELGPFVINHKQEVEYNDGTWVETADVVFVDQPGGTGFSSTTNYLTELTEVADGFVTFLARYFQLFPEDVYKKFTLGGESYAGQYIPYILKAIMDDLKSDSGQLPKELYLKGGLIGNGWIDPNEQSLSYLEFFIKKDLIDVHGDYMPGLLQQQEKCQNLINHSGGQASESKISYSSCEKILNDALRYTRNKKAPLDEQCINMYDYTLRDTYPSCGMSWPPYLPDVTSFLQKESVLKALHLNSSASWSECSGRVGSHLKNKISVPSVDILPDLLQEIPIILFNGDHDIICNYIGTERMIDKLEFNGDQGFTGGTEYIPWFYNEVNVGQVISERNLTYVRVYNSSHMVPFDNTPVSRGLLDIYFDNFEDVEYNNVSGIATPVYDVDKNITYIDSNDPRLQNGPKSSSSDDSAAHRNPFFYYVFELLVIVLLLCGLVYLYQYYSNSAPHSILTDKHKKKSKNKSKNVRFLDDLESNLDLDNTDDKKDNSVMSKLLSSMGYQAQDPYRPLDKGADADLDIEMDNHGTSEK</sequence>
<feature type="region of interest" description="Disordered" evidence="15">
    <location>
        <begin position="595"/>
        <end position="625"/>
    </location>
</feature>
<dbReference type="PANTHER" id="PTHR11802">
    <property type="entry name" value="SERINE PROTEASE FAMILY S10 SERINE CARBOXYPEPTIDASE"/>
    <property type="match status" value="1"/>
</dbReference>
<keyword evidence="10 16" id="KW-1133">Transmembrane helix</keyword>
<feature type="chain" id="PRO_5008446320" description="Carboxypeptidase" evidence="14">
    <location>
        <begin position="19"/>
        <end position="625"/>
    </location>
</feature>
<keyword evidence="8 14" id="KW-0732">Signal</keyword>
<evidence type="ECO:0000256" key="9">
    <source>
        <dbReference type="ARBA" id="ARBA00022801"/>
    </source>
</evidence>
<evidence type="ECO:0000256" key="15">
    <source>
        <dbReference type="SAM" id="MobiDB-lite"/>
    </source>
</evidence>
<evidence type="ECO:0000256" key="14">
    <source>
        <dbReference type="RuleBase" id="RU361156"/>
    </source>
</evidence>
<keyword evidence="12 16" id="KW-0472">Membrane</keyword>
<organism evidence="17 18">
    <name type="scientific">Komagataella pastoris</name>
    <name type="common">Yeast</name>
    <name type="synonym">Pichia pastoris</name>
    <dbReference type="NCBI Taxonomy" id="4922"/>
    <lineage>
        <taxon>Eukaryota</taxon>
        <taxon>Fungi</taxon>
        <taxon>Dikarya</taxon>
        <taxon>Ascomycota</taxon>
        <taxon>Saccharomycotina</taxon>
        <taxon>Pichiomycetes</taxon>
        <taxon>Pichiales</taxon>
        <taxon>Pichiaceae</taxon>
        <taxon>Komagataella</taxon>
    </lineage>
</organism>
<dbReference type="PANTHER" id="PTHR11802:SF190">
    <property type="entry name" value="PHEROMONE-PROCESSING CARBOXYPEPTIDASE KEX1"/>
    <property type="match status" value="1"/>
</dbReference>
<keyword evidence="6 16" id="KW-0812">Transmembrane</keyword>
<dbReference type="InterPro" id="IPR029058">
    <property type="entry name" value="AB_hydrolase_fold"/>
</dbReference>
<dbReference type="PROSITE" id="PS00131">
    <property type="entry name" value="CARBOXYPEPT_SER_SER"/>
    <property type="match status" value="1"/>
</dbReference>
<evidence type="ECO:0000256" key="16">
    <source>
        <dbReference type="SAM" id="Phobius"/>
    </source>
</evidence>
<evidence type="ECO:0000256" key="12">
    <source>
        <dbReference type="ARBA" id="ARBA00023136"/>
    </source>
</evidence>
<evidence type="ECO:0000256" key="2">
    <source>
        <dbReference type="ARBA" id="ARBA00004393"/>
    </source>
</evidence>
<keyword evidence="18" id="KW-1185">Reference proteome</keyword>
<evidence type="ECO:0000256" key="13">
    <source>
        <dbReference type="ARBA" id="ARBA00023180"/>
    </source>
</evidence>
<reference evidence="17 18" key="1">
    <citation type="submission" date="2016-02" db="EMBL/GenBank/DDBJ databases">
        <title>Comparative genomic and transcriptomic foundation for Pichia pastoris.</title>
        <authorList>
            <person name="Love K.R."/>
            <person name="Shah K.A."/>
            <person name="Whittaker C.A."/>
            <person name="Wu J."/>
            <person name="Bartlett M.C."/>
            <person name="Ma D."/>
            <person name="Leeson R.L."/>
            <person name="Priest M."/>
            <person name="Young S.K."/>
            <person name="Love J.C."/>
        </authorList>
    </citation>
    <scope>NUCLEOTIDE SEQUENCE [LARGE SCALE GENOMIC DNA]</scope>
    <source>
        <strain evidence="17 18">ATCC 28485</strain>
    </source>
</reference>
<keyword evidence="7" id="KW-0053">Apoptosis</keyword>
<evidence type="ECO:0000256" key="11">
    <source>
        <dbReference type="ARBA" id="ARBA00023034"/>
    </source>
</evidence>
<evidence type="ECO:0000256" key="4">
    <source>
        <dbReference type="ARBA" id="ARBA00022645"/>
    </source>
</evidence>
<evidence type="ECO:0000256" key="10">
    <source>
        <dbReference type="ARBA" id="ARBA00022989"/>
    </source>
</evidence>
<keyword evidence="13" id="KW-0325">Glycoprotein</keyword>
<evidence type="ECO:0000313" key="17">
    <source>
        <dbReference type="EMBL" id="ANZ77378.1"/>
    </source>
</evidence>
<accession>A0A1B2JHR9</accession>
<dbReference type="GO" id="GO:0005802">
    <property type="term" value="C:trans-Golgi network"/>
    <property type="evidence" value="ECO:0007669"/>
    <property type="project" value="TreeGrafter"/>
</dbReference>
<dbReference type="SUPFAM" id="SSF53474">
    <property type="entry name" value="alpha/beta-Hydrolases"/>
    <property type="match status" value="1"/>
</dbReference>
<evidence type="ECO:0000256" key="6">
    <source>
        <dbReference type="ARBA" id="ARBA00022692"/>
    </source>
</evidence>
<dbReference type="GO" id="GO:0006915">
    <property type="term" value="P:apoptotic process"/>
    <property type="evidence" value="ECO:0007669"/>
    <property type="project" value="UniProtKB-KW"/>
</dbReference>
<evidence type="ECO:0000256" key="5">
    <source>
        <dbReference type="ARBA" id="ARBA00022670"/>
    </source>
</evidence>
<feature type="transmembrane region" description="Helical" evidence="16">
    <location>
        <begin position="515"/>
        <end position="536"/>
    </location>
</feature>
<dbReference type="EC" id="3.4.16.-" evidence="14"/>
<comment type="similarity">
    <text evidence="3 14">Belongs to the peptidase S10 family.</text>
</comment>
<keyword evidence="11" id="KW-0333">Golgi apparatus</keyword>
<evidence type="ECO:0000256" key="3">
    <source>
        <dbReference type="ARBA" id="ARBA00009431"/>
    </source>
</evidence>
<keyword evidence="9 14" id="KW-0378">Hydrolase</keyword>
<dbReference type="OrthoDB" id="443318at2759"/>
<proteinExistence type="inferred from homology"/>
<dbReference type="Gene3D" id="3.40.50.1820">
    <property type="entry name" value="alpha/beta hydrolase"/>
    <property type="match status" value="1"/>
</dbReference>
<dbReference type="GO" id="GO:0006508">
    <property type="term" value="P:proteolysis"/>
    <property type="evidence" value="ECO:0007669"/>
    <property type="project" value="UniProtKB-KW"/>
</dbReference>
<evidence type="ECO:0000256" key="8">
    <source>
        <dbReference type="ARBA" id="ARBA00022729"/>
    </source>
</evidence>
<keyword evidence="4 14" id="KW-0121">Carboxypeptidase</keyword>
<dbReference type="InterPro" id="IPR001563">
    <property type="entry name" value="Peptidase_S10"/>
</dbReference>
<evidence type="ECO:0000313" key="18">
    <source>
        <dbReference type="Proteomes" id="UP000094565"/>
    </source>
</evidence>
<evidence type="ECO:0000256" key="1">
    <source>
        <dbReference type="ARBA" id="ARBA00001003"/>
    </source>
</evidence>
<dbReference type="AlphaFoldDB" id="A0A1B2JHR9"/>
<comment type="catalytic activity">
    <reaction evidence="1">
        <text>Preferential release of a C-terminal arginine or lysine residue.</text>
        <dbReference type="EC" id="3.4.16.6"/>
    </reaction>
</comment>
<gene>
    <name evidence="17" type="primary">KEX1</name>
    <name evidence="17" type="ORF">ATY40_BA7505090</name>
</gene>
<name>A0A1B2JHR9_PICPA</name>
<comment type="subcellular location">
    <subcellularLocation>
        <location evidence="2">Golgi apparatus</location>
        <location evidence="2">trans-Golgi network membrane</location>
        <topology evidence="2">Single-pass type I membrane protein</topology>
    </subcellularLocation>
</comment>
<dbReference type="GO" id="GO:0004185">
    <property type="term" value="F:serine-type carboxypeptidase activity"/>
    <property type="evidence" value="ECO:0007669"/>
    <property type="project" value="UniProtKB-UniRule"/>
</dbReference>
<dbReference type="InterPro" id="IPR018202">
    <property type="entry name" value="Ser_caboxypep_ser_AS"/>
</dbReference>
<dbReference type="Pfam" id="PF00450">
    <property type="entry name" value="Peptidase_S10"/>
    <property type="match status" value="1"/>
</dbReference>